<name>A0A819IUV5_9BILA</name>
<evidence type="ECO:0000313" key="1">
    <source>
        <dbReference type="EMBL" id="CAF0734507.1"/>
    </source>
</evidence>
<gene>
    <name evidence="2" type="ORF">OTI717_LOCUS24755</name>
    <name evidence="1" type="ORF">RFH988_LOCUS337</name>
</gene>
<accession>A0A819IUV5</accession>
<dbReference type="OrthoDB" id="19045at2759"/>
<dbReference type="EMBL" id="CAJOAX010004755">
    <property type="protein sequence ID" value="CAF3919729.1"/>
    <property type="molecule type" value="Genomic_DNA"/>
</dbReference>
<protein>
    <submittedName>
        <fullName evidence="2">Uncharacterized protein</fullName>
    </submittedName>
</protein>
<sequence length="128" mass="14900">MSLMIPKLLLSSAHPGAKNLNEHRCITRAIYDCGIEVFVNLMRPIDLTHFTPYEPEIRQYAILRLGGHGRTDTIISILIGMLFQLEADDALHYNHQLQKQRLRTKGRTTSLTSYQYQQVRNILRMYKD</sequence>
<evidence type="ECO:0000313" key="2">
    <source>
        <dbReference type="EMBL" id="CAF3919729.1"/>
    </source>
</evidence>
<proteinExistence type="predicted"/>
<evidence type="ECO:0000313" key="3">
    <source>
        <dbReference type="Proteomes" id="UP000663823"/>
    </source>
</evidence>
<dbReference type="Proteomes" id="UP000663823">
    <property type="component" value="Unassembled WGS sequence"/>
</dbReference>
<comment type="caution">
    <text evidence="2">The sequence shown here is derived from an EMBL/GenBank/DDBJ whole genome shotgun (WGS) entry which is preliminary data.</text>
</comment>
<reference evidence="2" key="1">
    <citation type="submission" date="2021-02" db="EMBL/GenBank/DDBJ databases">
        <authorList>
            <person name="Nowell W R."/>
        </authorList>
    </citation>
    <scope>NUCLEOTIDE SEQUENCE</scope>
</reference>
<dbReference type="AlphaFoldDB" id="A0A819IUV5"/>
<dbReference type="EMBL" id="CAJNOO010000005">
    <property type="protein sequence ID" value="CAF0734507.1"/>
    <property type="molecule type" value="Genomic_DNA"/>
</dbReference>
<organism evidence="2 3">
    <name type="scientific">Rotaria sordida</name>
    <dbReference type="NCBI Taxonomy" id="392033"/>
    <lineage>
        <taxon>Eukaryota</taxon>
        <taxon>Metazoa</taxon>
        <taxon>Spiralia</taxon>
        <taxon>Gnathifera</taxon>
        <taxon>Rotifera</taxon>
        <taxon>Eurotatoria</taxon>
        <taxon>Bdelloidea</taxon>
        <taxon>Philodinida</taxon>
        <taxon>Philodinidae</taxon>
        <taxon>Rotaria</taxon>
    </lineage>
</organism>
<dbReference type="Proteomes" id="UP000663882">
    <property type="component" value="Unassembled WGS sequence"/>
</dbReference>